<keyword evidence="1" id="KW-0472">Membrane</keyword>
<evidence type="ECO:0008006" key="5">
    <source>
        <dbReference type="Google" id="ProtNLM"/>
    </source>
</evidence>
<evidence type="ECO:0000256" key="1">
    <source>
        <dbReference type="SAM" id="Phobius"/>
    </source>
</evidence>
<dbReference type="AlphaFoldDB" id="A0ABD1EDE6"/>
<keyword evidence="2" id="KW-0732">Signal</keyword>
<gene>
    <name evidence="3" type="ORF">ABEB36_010893</name>
</gene>
<organism evidence="3 4">
    <name type="scientific">Hypothenemus hampei</name>
    <name type="common">Coffee berry borer</name>
    <dbReference type="NCBI Taxonomy" id="57062"/>
    <lineage>
        <taxon>Eukaryota</taxon>
        <taxon>Metazoa</taxon>
        <taxon>Ecdysozoa</taxon>
        <taxon>Arthropoda</taxon>
        <taxon>Hexapoda</taxon>
        <taxon>Insecta</taxon>
        <taxon>Pterygota</taxon>
        <taxon>Neoptera</taxon>
        <taxon>Endopterygota</taxon>
        <taxon>Coleoptera</taxon>
        <taxon>Polyphaga</taxon>
        <taxon>Cucujiformia</taxon>
        <taxon>Curculionidae</taxon>
        <taxon>Scolytinae</taxon>
        <taxon>Hypothenemus</taxon>
    </lineage>
</organism>
<keyword evidence="4" id="KW-1185">Reference proteome</keyword>
<name>A0ABD1EDE6_HYPHA</name>
<keyword evidence="1" id="KW-0812">Transmembrane</keyword>
<evidence type="ECO:0000313" key="3">
    <source>
        <dbReference type="EMBL" id="KAL1492669.1"/>
    </source>
</evidence>
<evidence type="ECO:0000313" key="4">
    <source>
        <dbReference type="Proteomes" id="UP001566132"/>
    </source>
</evidence>
<proteinExistence type="predicted"/>
<dbReference type="EMBL" id="JBDJPC010000008">
    <property type="protein sequence ID" value="KAL1492669.1"/>
    <property type="molecule type" value="Genomic_DNA"/>
</dbReference>
<reference evidence="3 4" key="1">
    <citation type="submission" date="2024-05" db="EMBL/GenBank/DDBJ databases">
        <title>Genetic variation in Jamaican populations of the coffee berry borer (Hypothenemus hampei).</title>
        <authorList>
            <person name="Errbii M."/>
            <person name="Myrie A."/>
        </authorList>
    </citation>
    <scope>NUCLEOTIDE SEQUENCE [LARGE SCALE GENOMIC DNA]</scope>
    <source>
        <strain evidence="3">JA-Hopewell-2020-01-JO</strain>
        <tissue evidence="3">Whole body</tissue>
    </source>
</reference>
<feature type="signal peptide" evidence="2">
    <location>
        <begin position="1"/>
        <end position="18"/>
    </location>
</feature>
<evidence type="ECO:0000256" key="2">
    <source>
        <dbReference type="SAM" id="SignalP"/>
    </source>
</evidence>
<dbReference type="Proteomes" id="UP001566132">
    <property type="component" value="Unassembled WGS sequence"/>
</dbReference>
<feature type="chain" id="PRO_5044788260" description="VWFA domain-containing protein" evidence="2">
    <location>
        <begin position="19"/>
        <end position="685"/>
    </location>
</feature>
<comment type="caution">
    <text evidence="3">The sequence shown here is derived from an EMBL/GenBank/DDBJ whole genome shotgun (WGS) entry which is preliminary data.</text>
</comment>
<accession>A0ABD1EDE6</accession>
<protein>
    <recommendedName>
        <fullName evidence="5">VWFA domain-containing protein</fullName>
    </recommendedName>
</protein>
<feature type="transmembrane region" description="Helical" evidence="1">
    <location>
        <begin position="641"/>
        <end position="668"/>
    </location>
</feature>
<keyword evidence="1" id="KW-1133">Transmembrane helix</keyword>
<sequence>MWLYRELTFLFFIQFLAARDYELLDTENSNEIIAKTITLLVEDSTENFENVLSFLTGKSVFENADLWLVTYNSTGVSTIWEKSMNNSKNFLEILNDFVKQSRPEAENSNKSLPLFAILQTARKIPQNAAIVIFTNAVVNEDSHLERTVLEVILKKNITVYTVTRNDSSDLLKNIREYSGGRKLDIQPKKFDNYIKIHEATPSKVSILVSRKNLKNITELSFPIDLNIKAIHITIKPSASTNGMLISPSGYKFSFSSKTKTNTIRYSQGSLFENDNGCFDMHLNFTTSGRPTTGTWNLKLENLMDTYNVTVFAFTNVSAKAADMLFFNHGIQVNNDNTKDMMKLGVTGAITHITDISLLDSDGETVLSNISYNGQEKYVAQNVDNVPDMENKEINVEIEKLDRKTPFYALIKGKDNEGNNFQRLNYILGKNDIYPVQTLTVEVGLGSELIINRNQRGQIYFEVTNLGTEASFVIFTCSDSQYILHRLSTYRKYLEPQESTVVTLYLLPRYGASEDEITFSAYGAGQVVKKKVEVIIGSQIVDEQIPEITYKFTSDCIEILLADCAKGRWSVEVTARDQESGLLQVKSQPRGIYFPNSYTSGTRDSIVGVYSDSCCHYNLQVSAVDRKNNRRSVDINPYHAKLSVGVICAIVFGILLLISVVAIGGYFIYKNRSRSYVLPRYKGGGI</sequence>